<evidence type="ECO:0000313" key="9">
    <source>
        <dbReference type="Proteomes" id="UP000070501"/>
    </source>
</evidence>
<dbReference type="PANTHER" id="PTHR42038">
    <property type="match status" value="1"/>
</dbReference>
<keyword evidence="6 7" id="KW-0472">Membrane</keyword>
<evidence type="ECO:0000256" key="3">
    <source>
        <dbReference type="ARBA" id="ARBA00006757"/>
    </source>
</evidence>
<protein>
    <recommendedName>
        <fullName evidence="10">Integral membrane protein</fullName>
    </recommendedName>
</protein>
<dbReference type="InParanoid" id="A0A136INK0"/>
<keyword evidence="9" id="KW-1185">Reference proteome</keyword>
<keyword evidence="4 7" id="KW-0812">Transmembrane</keyword>
<evidence type="ECO:0000256" key="5">
    <source>
        <dbReference type="ARBA" id="ARBA00022989"/>
    </source>
</evidence>
<comment type="pathway">
    <text evidence="2">Secondary metabolite biosynthesis.</text>
</comment>
<evidence type="ECO:0000256" key="6">
    <source>
        <dbReference type="ARBA" id="ARBA00023136"/>
    </source>
</evidence>
<dbReference type="OrthoDB" id="5294024at2759"/>
<evidence type="ECO:0008006" key="10">
    <source>
        <dbReference type="Google" id="ProtNLM"/>
    </source>
</evidence>
<accession>A0A136INK0</accession>
<name>A0A136INK0_9PEZI</name>
<feature type="transmembrane region" description="Helical" evidence="7">
    <location>
        <begin position="221"/>
        <end position="241"/>
    </location>
</feature>
<dbReference type="PANTHER" id="PTHR42038:SF2">
    <property type="entry name" value="TERPENE CYCLASE AUSL"/>
    <property type="match status" value="1"/>
</dbReference>
<keyword evidence="5 7" id="KW-1133">Transmembrane helix</keyword>
<dbReference type="GO" id="GO:0016829">
    <property type="term" value="F:lyase activity"/>
    <property type="evidence" value="ECO:0007669"/>
    <property type="project" value="InterPro"/>
</dbReference>
<proteinExistence type="inferred from homology"/>
<gene>
    <name evidence="8" type="ORF">Micbo1qcDRAFT_126044</name>
</gene>
<dbReference type="EMBL" id="KQ964267">
    <property type="protein sequence ID" value="KXJ86526.1"/>
    <property type="molecule type" value="Genomic_DNA"/>
</dbReference>
<feature type="transmembrane region" description="Helical" evidence="7">
    <location>
        <begin position="159"/>
        <end position="181"/>
    </location>
</feature>
<dbReference type="GO" id="GO:0016020">
    <property type="term" value="C:membrane"/>
    <property type="evidence" value="ECO:0007669"/>
    <property type="project" value="UniProtKB-SubCell"/>
</dbReference>
<evidence type="ECO:0000256" key="7">
    <source>
        <dbReference type="SAM" id="Phobius"/>
    </source>
</evidence>
<evidence type="ECO:0000256" key="4">
    <source>
        <dbReference type="ARBA" id="ARBA00022692"/>
    </source>
</evidence>
<dbReference type="Pfam" id="PF25129">
    <property type="entry name" value="Pyr4-TMTC"/>
    <property type="match status" value="1"/>
</dbReference>
<evidence type="ECO:0000313" key="8">
    <source>
        <dbReference type="EMBL" id="KXJ86526.1"/>
    </source>
</evidence>
<feature type="transmembrane region" description="Helical" evidence="7">
    <location>
        <begin position="113"/>
        <end position="139"/>
    </location>
</feature>
<organism evidence="8 9">
    <name type="scientific">Microdochium bolleyi</name>
    <dbReference type="NCBI Taxonomy" id="196109"/>
    <lineage>
        <taxon>Eukaryota</taxon>
        <taxon>Fungi</taxon>
        <taxon>Dikarya</taxon>
        <taxon>Ascomycota</taxon>
        <taxon>Pezizomycotina</taxon>
        <taxon>Sordariomycetes</taxon>
        <taxon>Xylariomycetidae</taxon>
        <taxon>Xylariales</taxon>
        <taxon>Microdochiaceae</taxon>
        <taxon>Microdochium</taxon>
    </lineage>
</organism>
<evidence type="ECO:0000256" key="1">
    <source>
        <dbReference type="ARBA" id="ARBA00004141"/>
    </source>
</evidence>
<feature type="transmembrane region" description="Helical" evidence="7">
    <location>
        <begin position="12"/>
        <end position="37"/>
    </location>
</feature>
<reference evidence="9" key="1">
    <citation type="submission" date="2016-02" db="EMBL/GenBank/DDBJ databases">
        <title>Draft genome sequence of Microdochium bolleyi, a fungal endophyte of beachgrass.</title>
        <authorList>
            <consortium name="DOE Joint Genome Institute"/>
            <person name="David A.S."/>
            <person name="May G."/>
            <person name="Haridas S."/>
            <person name="Lim J."/>
            <person name="Wang M."/>
            <person name="Labutti K."/>
            <person name="Lipzen A."/>
            <person name="Barry K."/>
            <person name="Grigoriev I.V."/>
        </authorList>
    </citation>
    <scope>NUCLEOTIDE SEQUENCE [LARGE SCALE GENOMIC DNA]</scope>
    <source>
        <strain evidence="9">J235TASD1</strain>
    </source>
</reference>
<comment type="similarity">
    <text evidence="3">Belongs to the paxB family.</text>
</comment>
<feature type="transmembrane region" description="Helical" evidence="7">
    <location>
        <begin position="193"/>
        <end position="215"/>
    </location>
</feature>
<sequence length="274" mass="29697">MGSSDIPPPHAPAWLIPAQVVLLGVGVLCWDITYILMHIRSRATKSSGMPLGGLAVNISWEIVYAFVAADTPLEQLGFATWLALDMLVVHGLVRHAETDWAGTSGFVGRHAGWLLMGMTAVGCVGHWAFVMSFFAAPVLDGSKAGKFWRGREGFDTTELSFWSAGFAQGVCSAASLAQIVVRGHSGGTGYLIWAVRFAGSIFGLQLAPGMLWWYWPEAHQFWVSPMALFMSGFAILCDIAYPVVLWQVRKTEVQLPDGRLVAGDSPEARKAKNA</sequence>
<evidence type="ECO:0000256" key="2">
    <source>
        <dbReference type="ARBA" id="ARBA00005179"/>
    </source>
</evidence>
<dbReference type="Proteomes" id="UP000070501">
    <property type="component" value="Unassembled WGS sequence"/>
</dbReference>
<dbReference type="AlphaFoldDB" id="A0A136INK0"/>
<comment type="subcellular location">
    <subcellularLocation>
        <location evidence="1">Membrane</location>
        <topology evidence="1">Multi-pass membrane protein</topology>
    </subcellularLocation>
</comment>
<dbReference type="InterPro" id="IPR039020">
    <property type="entry name" value="PaxB-like"/>
</dbReference>